<gene>
    <name evidence="8" type="primary">LOC103324878</name>
</gene>
<dbReference type="SUPFAM" id="SSF56327">
    <property type="entry name" value="LDH C-terminal domain-like"/>
    <property type="match status" value="1"/>
</dbReference>
<keyword evidence="6" id="KW-0812">Transmembrane</keyword>
<comment type="similarity">
    <text evidence="1">Belongs to the 'GDSL' lipolytic enzyme family.</text>
</comment>
<evidence type="ECO:0000313" key="8">
    <source>
        <dbReference type="RefSeq" id="XP_016648157.1"/>
    </source>
</evidence>
<organism evidence="7 8">
    <name type="scientific">Prunus mume</name>
    <name type="common">Japanese apricot</name>
    <name type="synonym">Armeniaca mume</name>
    <dbReference type="NCBI Taxonomy" id="102107"/>
    <lineage>
        <taxon>Eukaryota</taxon>
        <taxon>Viridiplantae</taxon>
        <taxon>Streptophyta</taxon>
        <taxon>Embryophyta</taxon>
        <taxon>Tracheophyta</taxon>
        <taxon>Spermatophyta</taxon>
        <taxon>Magnoliopsida</taxon>
        <taxon>eudicotyledons</taxon>
        <taxon>Gunneridae</taxon>
        <taxon>Pentapetalae</taxon>
        <taxon>rosids</taxon>
        <taxon>fabids</taxon>
        <taxon>Rosales</taxon>
        <taxon>Rosaceae</taxon>
        <taxon>Amygdaloideae</taxon>
        <taxon>Amygdaleae</taxon>
        <taxon>Prunus</taxon>
    </lineage>
</organism>
<keyword evidence="2" id="KW-0732">Signal</keyword>
<dbReference type="InterPro" id="IPR001087">
    <property type="entry name" value="GDSL"/>
</dbReference>
<evidence type="ECO:0000256" key="2">
    <source>
        <dbReference type="ARBA" id="ARBA00022729"/>
    </source>
</evidence>
<reference evidence="7" key="1">
    <citation type="journal article" date="2012" name="Nat. Commun.">
        <title>The genome of Prunus mume.</title>
        <authorList>
            <person name="Zhang Q."/>
            <person name="Chen W."/>
            <person name="Sun L."/>
            <person name="Zhao F."/>
            <person name="Huang B."/>
            <person name="Yang W."/>
            <person name="Tao Y."/>
            <person name="Wang J."/>
            <person name="Yuan Z."/>
            <person name="Fan G."/>
            <person name="Xing Z."/>
            <person name="Han C."/>
            <person name="Pan H."/>
            <person name="Zhong X."/>
            <person name="Shi W."/>
            <person name="Liang X."/>
            <person name="Du D."/>
            <person name="Sun F."/>
            <person name="Xu Z."/>
            <person name="Hao R."/>
            <person name="Lv T."/>
            <person name="Lv Y."/>
            <person name="Zheng Z."/>
            <person name="Sun M."/>
            <person name="Luo L."/>
            <person name="Cai M."/>
            <person name="Gao Y."/>
            <person name="Wang J."/>
            <person name="Yin Y."/>
            <person name="Xu X."/>
            <person name="Cheng T."/>
            <person name="Wang J."/>
        </authorList>
    </citation>
    <scope>NUCLEOTIDE SEQUENCE [LARGE SCALE GENOMIC DNA]</scope>
</reference>
<protein>
    <submittedName>
        <fullName evidence="8">GDSL esterase/lipase At1g31550-like</fullName>
    </submittedName>
</protein>
<dbReference type="InterPro" id="IPR036514">
    <property type="entry name" value="SGNH_hydro_sf"/>
</dbReference>
<evidence type="ECO:0000256" key="4">
    <source>
        <dbReference type="ARBA" id="ARBA00023180"/>
    </source>
</evidence>
<feature type="region of interest" description="Disordered" evidence="5">
    <location>
        <begin position="482"/>
        <end position="510"/>
    </location>
</feature>
<evidence type="ECO:0000256" key="5">
    <source>
        <dbReference type="SAM" id="MobiDB-lite"/>
    </source>
</evidence>
<name>A0ABM1LL80_PRUMU</name>
<dbReference type="Gene3D" id="3.40.50.1110">
    <property type="entry name" value="SGNH hydrolase"/>
    <property type="match status" value="1"/>
</dbReference>
<proteinExistence type="inferred from homology"/>
<keyword evidence="4" id="KW-0325">Glycoprotein</keyword>
<dbReference type="GeneID" id="103324878"/>
<sequence>MSSLGWSFQAYLMNLILILILIPVIIIPLVLGRYNSIISFGDSLTDTGNFYNSYPNKSLNFFHPPYGQTYFHHPTGRCSDGRLVIDFIAEFLGLPLVPPYLESQNSNQSVQNFEAGVNFAVAGATALDAAFLEEMGDSTPYTNSLSIQLEWFKQMLPSLCNTSSDRKKLLSTSLILMGEIGGNDYNNPLLAGKSIEKVQAYVPLVIETIASTINELIELGAATLLVPGNFPIGCLPAYLTKYESSDKNQYDPSTGCLNWLNKFSGYHNDQLQIELSRIRRLHPQVTIIYADYYNAMLQLYQSPDQFGFIGETSKACCGGGGPYNYNTSALCGDAGASVCENPAQFISWDGLHSTEAAYSYAGAIFADACLKGLNGVPDVVECSFVQSSVTELPLFASKVRLGKNGVEEVLGLGPLSDYEKQGLQSLIPELKASIEKGIKSAKESFFSFFFKRGTAGGKPRPSTPSGTRRGYREFHPVPGPHHLIHQRQESNPRSPVYIGPGKRPYHWTNP</sequence>
<evidence type="ECO:0000256" key="3">
    <source>
        <dbReference type="ARBA" id="ARBA00022801"/>
    </source>
</evidence>
<keyword evidence="3" id="KW-0378">Hydrolase</keyword>
<dbReference type="CDD" id="cd01837">
    <property type="entry name" value="SGNH_plant_lipase_like"/>
    <property type="match status" value="1"/>
</dbReference>
<dbReference type="InterPro" id="IPR015955">
    <property type="entry name" value="Lactate_DH/Glyco_Ohase_4_C"/>
</dbReference>
<dbReference type="PANTHER" id="PTHR22835:SF683">
    <property type="entry name" value="OS05G0506800 PROTEIN"/>
    <property type="match status" value="1"/>
</dbReference>
<feature type="transmembrane region" description="Helical" evidence="6">
    <location>
        <begin position="12"/>
        <end position="31"/>
    </location>
</feature>
<accession>A0ABM1LL80</accession>
<dbReference type="Proteomes" id="UP000694861">
    <property type="component" value="Linkage group LG3"/>
</dbReference>
<dbReference type="SUPFAM" id="SSF52266">
    <property type="entry name" value="SGNH hydrolase"/>
    <property type="match status" value="1"/>
</dbReference>
<dbReference type="PANTHER" id="PTHR22835">
    <property type="entry name" value="ZINC FINGER FYVE DOMAIN CONTAINING PROTEIN"/>
    <property type="match status" value="1"/>
</dbReference>
<keyword evidence="7" id="KW-1185">Reference proteome</keyword>
<dbReference type="InterPro" id="IPR035669">
    <property type="entry name" value="SGNH_plant_lipase-like"/>
</dbReference>
<evidence type="ECO:0000256" key="1">
    <source>
        <dbReference type="ARBA" id="ARBA00008668"/>
    </source>
</evidence>
<keyword evidence="6" id="KW-1133">Transmembrane helix</keyword>
<keyword evidence="6" id="KW-0472">Membrane</keyword>
<dbReference type="RefSeq" id="XP_016648157.1">
    <property type="nucleotide sequence ID" value="XM_016792671.1"/>
</dbReference>
<evidence type="ECO:0000313" key="7">
    <source>
        <dbReference type="Proteomes" id="UP000694861"/>
    </source>
</evidence>
<dbReference type="Pfam" id="PF00657">
    <property type="entry name" value="Lipase_GDSL"/>
    <property type="match status" value="1"/>
</dbReference>
<evidence type="ECO:0000256" key="6">
    <source>
        <dbReference type="SAM" id="Phobius"/>
    </source>
</evidence>
<reference evidence="8" key="2">
    <citation type="submission" date="2025-08" db="UniProtKB">
        <authorList>
            <consortium name="RefSeq"/>
        </authorList>
    </citation>
    <scope>IDENTIFICATION</scope>
</reference>